<evidence type="ECO:0000259" key="4">
    <source>
        <dbReference type="PROSITE" id="PS50011"/>
    </source>
</evidence>
<feature type="transmembrane region" description="Helical" evidence="3">
    <location>
        <begin position="123"/>
        <end position="147"/>
    </location>
</feature>
<dbReference type="PROSITE" id="PS50011">
    <property type="entry name" value="PROTEIN_KINASE_DOM"/>
    <property type="match status" value="1"/>
</dbReference>
<keyword evidence="1" id="KW-0547">Nucleotide-binding</keyword>
<feature type="compositionally biased region" description="Low complexity" evidence="2">
    <location>
        <begin position="195"/>
        <end position="209"/>
    </location>
</feature>
<name>A0A835XZJ2_9CHLO</name>
<gene>
    <name evidence="5" type="ORF">HYH03_008814</name>
</gene>
<dbReference type="InterPro" id="IPR051681">
    <property type="entry name" value="Ser/Thr_Kinases-Pseudokinases"/>
</dbReference>
<evidence type="ECO:0000313" key="6">
    <source>
        <dbReference type="Proteomes" id="UP000612055"/>
    </source>
</evidence>
<dbReference type="PANTHER" id="PTHR44329:SF214">
    <property type="entry name" value="PROTEIN KINASE DOMAIN-CONTAINING PROTEIN"/>
    <property type="match status" value="1"/>
</dbReference>
<accession>A0A835XZJ2</accession>
<protein>
    <recommendedName>
        <fullName evidence="4">Protein kinase domain-containing protein</fullName>
    </recommendedName>
</protein>
<feature type="domain" description="Protein kinase" evidence="4">
    <location>
        <begin position="348"/>
        <end position="636"/>
    </location>
</feature>
<dbReference type="InterPro" id="IPR000719">
    <property type="entry name" value="Prot_kinase_dom"/>
</dbReference>
<proteinExistence type="predicted"/>
<dbReference type="Pfam" id="PF00069">
    <property type="entry name" value="Pkinase"/>
    <property type="match status" value="1"/>
</dbReference>
<feature type="region of interest" description="Disordered" evidence="2">
    <location>
        <begin position="158"/>
        <end position="209"/>
    </location>
</feature>
<dbReference type="InterPro" id="IPR011009">
    <property type="entry name" value="Kinase-like_dom_sf"/>
</dbReference>
<dbReference type="Proteomes" id="UP000612055">
    <property type="component" value="Unassembled WGS sequence"/>
</dbReference>
<dbReference type="OrthoDB" id="530519at2759"/>
<dbReference type="GO" id="GO:0005524">
    <property type="term" value="F:ATP binding"/>
    <property type="evidence" value="ECO:0007669"/>
    <property type="project" value="UniProtKB-UniRule"/>
</dbReference>
<dbReference type="PANTHER" id="PTHR44329">
    <property type="entry name" value="SERINE/THREONINE-PROTEIN KINASE TNNI3K-RELATED"/>
    <property type="match status" value="1"/>
</dbReference>
<evidence type="ECO:0000313" key="5">
    <source>
        <dbReference type="EMBL" id="KAG2492900.1"/>
    </source>
</evidence>
<keyword evidence="3" id="KW-1133">Transmembrane helix</keyword>
<dbReference type="SUPFAM" id="SSF56112">
    <property type="entry name" value="Protein kinase-like (PK-like)"/>
    <property type="match status" value="1"/>
</dbReference>
<keyword evidence="6" id="KW-1185">Reference proteome</keyword>
<dbReference type="EMBL" id="JAEHOE010000041">
    <property type="protein sequence ID" value="KAG2492900.1"/>
    <property type="molecule type" value="Genomic_DNA"/>
</dbReference>
<evidence type="ECO:0000256" key="2">
    <source>
        <dbReference type="SAM" id="MobiDB-lite"/>
    </source>
</evidence>
<dbReference type="AlphaFoldDB" id="A0A835XZJ2"/>
<dbReference type="Gene3D" id="3.30.200.20">
    <property type="entry name" value="Phosphorylase Kinase, domain 1"/>
    <property type="match status" value="1"/>
</dbReference>
<feature type="compositionally biased region" description="Basic and acidic residues" evidence="2">
    <location>
        <begin position="180"/>
        <end position="194"/>
    </location>
</feature>
<organism evidence="5 6">
    <name type="scientific">Edaphochlamys debaryana</name>
    <dbReference type="NCBI Taxonomy" id="47281"/>
    <lineage>
        <taxon>Eukaryota</taxon>
        <taxon>Viridiplantae</taxon>
        <taxon>Chlorophyta</taxon>
        <taxon>core chlorophytes</taxon>
        <taxon>Chlorophyceae</taxon>
        <taxon>CS clade</taxon>
        <taxon>Chlamydomonadales</taxon>
        <taxon>Chlamydomonadales incertae sedis</taxon>
        <taxon>Edaphochlamys</taxon>
    </lineage>
</organism>
<evidence type="ECO:0000256" key="3">
    <source>
        <dbReference type="SAM" id="Phobius"/>
    </source>
</evidence>
<evidence type="ECO:0000256" key="1">
    <source>
        <dbReference type="PROSITE-ProRule" id="PRU10141"/>
    </source>
</evidence>
<reference evidence="5" key="1">
    <citation type="journal article" date="2020" name="bioRxiv">
        <title>Comparative genomics of Chlamydomonas.</title>
        <authorList>
            <person name="Craig R.J."/>
            <person name="Hasan A.R."/>
            <person name="Ness R.W."/>
            <person name="Keightley P.D."/>
        </authorList>
    </citation>
    <scope>NUCLEOTIDE SEQUENCE</scope>
    <source>
        <strain evidence="5">CCAP 11/70</strain>
    </source>
</reference>
<dbReference type="CDD" id="cd14014">
    <property type="entry name" value="STKc_PknB_like"/>
    <property type="match status" value="1"/>
</dbReference>
<keyword evidence="3" id="KW-0472">Membrane</keyword>
<comment type="caution">
    <text evidence="5">The sequence shown here is derived from an EMBL/GenBank/DDBJ whole genome shotgun (WGS) entry which is preliminary data.</text>
</comment>
<dbReference type="Gene3D" id="1.10.510.10">
    <property type="entry name" value="Transferase(Phosphotransferase) domain 1"/>
    <property type="match status" value="1"/>
</dbReference>
<dbReference type="InterPro" id="IPR017441">
    <property type="entry name" value="Protein_kinase_ATP_BS"/>
</dbReference>
<dbReference type="PROSITE" id="PS00107">
    <property type="entry name" value="PROTEIN_KINASE_ATP"/>
    <property type="match status" value="1"/>
</dbReference>
<sequence>MKPGGCGYQPHTSVGGPFTYRTTRLPDPVITVDQGINITAYSSMVPADSSLASQGLFFGGYQLVILRTLYYAEHVVDPDCLKQRQGDACVTLLREQLRAQNQSSAVTPASAGAARHMHASKAALVGTAVAAFVLVVLAVTVAAVLVLHYRRKRLEQAAAAGGSNKGSHGDASHATSASSRDLEAGMRQDGDKPSPAEAEAAPKSTASSEVLEDVGCAATGPCTGGTCAPSLSARRPDGPPLDPVMTQAGPAHQLKCHASLGDAKSTPTAPVTTAVDDPPTSDTRVLIITSLSTSSGSPPTGIAYIAPEAEGDDQDPSASAFTGQSSDVYEELSQLSSELRASVGDVAIELQRVIGSGTFGTVYKGTWQGLPVAVKTVLFSANAENRRRALQEAALCKSINHPNVIATYASDLQSIGDDSTPVQGDTPRAGVVIKSTSTVVLAWRLFIVQEFADGGPLRGLYGNRAIWPRPGVAVLPAVVSIVLGIARALAHLHSKRIVHGDLNPNNVLLKRDRREASGFAVKVGDFGLSVLLPEHCTHLSNMRQGTMFYICPSVAVMGRVGPEADVFSLGVMMWELYYGVCAGLWTEAGPCYCPEFPNFPPSCPAAFRNTALGCLQRRPQFRPTAAVVEEVLSILLQDLGPPTGMPVVL</sequence>
<keyword evidence="3" id="KW-0812">Transmembrane</keyword>
<dbReference type="GO" id="GO:0004674">
    <property type="term" value="F:protein serine/threonine kinase activity"/>
    <property type="evidence" value="ECO:0007669"/>
    <property type="project" value="TreeGrafter"/>
</dbReference>
<keyword evidence="1" id="KW-0067">ATP-binding</keyword>
<feature type="binding site" evidence="1">
    <location>
        <position position="375"/>
    </location>
    <ligand>
        <name>ATP</name>
        <dbReference type="ChEBI" id="CHEBI:30616"/>
    </ligand>
</feature>